<gene>
    <name evidence="1" type="ORF">M0L20_17105</name>
</gene>
<accession>A0ABT0HN78</accession>
<evidence type="ECO:0000313" key="1">
    <source>
        <dbReference type="EMBL" id="MCK8493587.1"/>
    </source>
</evidence>
<reference evidence="1 2" key="1">
    <citation type="submission" date="2022-04" db="EMBL/GenBank/DDBJ databases">
        <title>Spirosoma sp. strain RP8 genome sequencing and assembly.</title>
        <authorList>
            <person name="Jung Y."/>
        </authorList>
    </citation>
    <scope>NUCLEOTIDE SEQUENCE [LARGE SCALE GENOMIC DNA]</scope>
    <source>
        <strain evidence="1 2">RP8</strain>
    </source>
</reference>
<organism evidence="1 2">
    <name type="scientific">Spirosoma liriopis</name>
    <dbReference type="NCBI Taxonomy" id="2937440"/>
    <lineage>
        <taxon>Bacteria</taxon>
        <taxon>Pseudomonadati</taxon>
        <taxon>Bacteroidota</taxon>
        <taxon>Cytophagia</taxon>
        <taxon>Cytophagales</taxon>
        <taxon>Cytophagaceae</taxon>
        <taxon>Spirosoma</taxon>
    </lineage>
</organism>
<keyword evidence="2" id="KW-1185">Reference proteome</keyword>
<dbReference type="EMBL" id="JALPRF010000003">
    <property type="protein sequence ID" value="MCK8493587.1"/>
    <property type="molecule type" value="Genomic_DNA"/>
</dbReference>
<name>A0ABT0HN78_9BACT</name>
<dbReference type="RefSeq" id="WP_248478195.1">
    <property type="nucleotide sequence ID" value="NZ_JALPRF010000003.1"/>
</dbReference>
<dbReference type="Proteomes" id="UP001202180">
    <property type="component" value="Unassembled WGS sequence"/>
</dbReference>
<proteinExistence type="predicted"/>
<protein>
    <submittedName>
        <fullName evidence="1">Uncharacterized protein</fullName>
    </submittedName>
</protein>
<evidence type="ECO:0000313" key="2">
    <source>
        <dbReference type="Proteomes" id="UP001202180"/>
    </source>
</evidence>
<comment type="caution">
    <text evidence="1">The sequence shown here is derived from an EMBL/GenBank/DDBJ whole genome shotgun (WGS) entry which is preliminary data.</text>
</comment>
<sequence length="57" mass="6447">MIFPYGIGYLLISVQELFGAIKTARYQHIPATNPVRSDRGGQCVSTRMRNFIVMQEA</sequence>